<proteinExistence type="predicted"/>
<reference evidence="2" key="1">
    <citation type="journal article" date="2019" name="Int. J. Syst. Evol. Microbiol.">
        <title>The Global Catalogue of Microorganisms (GCM) 10K type strain sequencing project: providing services to taxonomists for standard genome sequencing and annotation.</title>
        <authorList>
            <consortium name="The Broad Institute Genomics Platform"/>
            <consortium name="The Broad Institute Genome Sequencing Center for Infectious Disease"/>
            <person name="Wu L."/>
            <person name="Ma J."/>
        </authorList>
    </citation>
    <scope>NUCLEOTIDE SEQUENCE [LARGE SCALE GENOMIC DNA]</scope>
    <source>
        <strain evidence="2">JCM 30071</strain>
    </source>
</reference>
<name>A0ABQ2D8B5_9BACI</name>
<sequence length="242" mass="27663">MSFKEKFQESLEMRTTGIRAWYTDEAAKYQRNLSKIEMSQELTDVGKSRKSHEYRQAARKQLLKDARDAKQQHIALLDQVIAEAKKVTDKLADKPPAEEQAKFTKALSRFKTESMLATRFDSLMSKFNQFSEQNVKSQYEAELLADEFPEIIQQALSVAENKDQAKLTLARKYEDITTALIPEDVREANEVIAAAEREKETPLFNLSVREHANGLFGRDIADSLNNPESLLERIETEEDGGE</sequence>
<dbReference type="EMBL" id="BMPN01000001">
    <property type="protein sequence ID" value="GGJ49618.1"/>
    <property type="molecule type" value="Genomic_DNA"/>
</dbReference>
<gene>
    <name evidence="1" type="ORF">GCM10007111_09710</name>
</gene>
<evidence type="ECO:0008006" key="3">
    <source>
        <dbReference type="Google" id="ProtNLM"/>
    </source>
</evidence>
<dbReference type="Proteomes" id="UP000634435">
    <property type="component" value="Unassembled WGS sequence"/>
</dbReference>
<evidence type="ECO:0000313" key="2">
    <source>
        <dbReference type="Proteomes" id="UP000634435"/>
    </source>
</evidence>
<organism evidence="1 2">
    <name type="scientific">Virgibacillus kapii</name>
    <dbReference type="NCBI Taxonomy" id="1638645"/>
    <lineage>
        <taxon>Bacteria</taxon>
        <taxon>Bacillati</taxon>
        <taxon>Bacillota</taxon>
        <taxon>Bacilli</taxon>
        <taxon>Bacillales</taxon>
        <taxon>Bacillaceae</taxon>
        <taxon>Virgibacillus</taxon>
    </lineage>
</organism>
<keyword evidence="2" id="KW-1185">Reference proteome</keyword>
<evidence type="ECO:0000313" key="1">
    <source>
        <dbReference type="EMBL" id="GGJ49618.1"/>
    </source>
</evidence>
<accession>A0ABQ2D8B5</accession>
<dbReference type="RefSeq" id="WP_188942272.1">
    <property type="nucleotide sequence ID" value="NZ_BMPN01000001.1"/>
</dbReference>
<comment type="caution">
    <text evidence="1">The sequence shown here is derived from an EMBL/GenBank/DDBJ whole genome shotgun (WGS) entry which is preliminary data.</text>
</comment>
<protein>
    <recommendedName>
        <fullName evidence="3">PspA/IM30 family protein</fullName>
    </recommendedName>
</protein>